<feature type="compositionally biased region" description="Basic residues" evidence="5">
    <location>
        <begin position="395"/>
        <end position="410"/>
    </location>
</feature>
<protein>
    <submittedName>
        <fullName evidence="9">Peroxidasin homolog isoform X1</fullName>
    </submittedName>
</protein>
<dbReference type="Proteomes" id="UP000085678">
    <property type="component" value="Unplaced"/>
</dbReference>
<dbReference type="PROSITE" id="PS50940">
    <property type="entry name" value="CHIT_BIND_II"/>
    <property type="match status" value="1"/>
</dbReference>
<dbReference type="SMART" id="SM00494">
    <property type="entry name" value="ChtBD2"/>
    <property type="match status" value="1"/>
</dbReference>
<evidence type="ECO:0000259" key="7">
    <source>
        <dbReference type="PROSITE" id="PS50940"/>
    </source>
</evidence>
<feature type="domain" description="Chitin-binding type-2" evidence="7">
    <location>
        <begin position="96"/>
        <end position="151"/>
    </location>
</feature>
<dbReference type="Gene3D" id="2.170.140.10">
    <property type="entry name" value="Chitin binding domain"/>
    <property type="match status" value="1"/>
</dbReference>
<keyword evidence="4" id="KW-0349">Heme</keyword>
<keyword evidence="4" id="KW-0408">Iron</keyword>
<dbReference type="PANTHER" id="PTHR11475">
    <property type="entry name" value="OXIDASE/PEROXIDASE"/>
    <property type="match status" value="1"/>
</dbReference>
<dbReference type="Pfam" id="PF01607">
    <property type="entry name" value="CBM_14"/>
    <property type="match status" value="1"/>
</dbReference>
<dbReference type="GO" id="GO:0046872">
    <property type="term" value="F:metal ion binding"/>
    <property type="evidence" value="ECO:0007669"/>
    <property type="project" value="UniProtKB-KW"/>
</dbReference>
<feature type="compositionally biased region" description="Basic residues" evidence="5">
    <location>
        <begin position="424"/>
        <end position="436"/>
    </location>
</feature>
<sequence length="1276" mass="143253">MPSIAVKNIHRLLMTLYTAHPPGQAIKATQFPCLELYNNTCPVLACLACMPGVTESRQFFRRLIGSMGWAANIWSLIALILFICTAWISVEAVNIAVYCKNKIGLFASPDGCDKYVVCFNGLGWQQPCLDGLHFDKTTKVCTFASTAGCQVPAPAVEVKAVPTLPPATTTTTTLTTVTEPKTVDEILTQNTNINSSNYYKYSENENGNLDEKSAAQFEKQDDELSDIVLNDHQGTHGSFSGQDSLQNIPHPVTSFSLQTSPFSAHQTINGKPHFLHPAAKVSIEPVGFIGYPAQLVHNWNTIDHQYRVVHGSQYNPKNIEIYPTNNNGGGGGGHRYNPRPLASSSFLPKHSDPGGQLHPFEQGGAHVGPGTNRQEGDIERHHGGINNPQRDINRPHRGKNRPHTNKHRSRSSINHTPRGTNRPYRGRNRHGPHSKRPPPEVFQPPENLKGGFGGQDQYNPPSIPVLKDMFNLPVTPPFGPPPHPDFVGPLIDFGRPIHLLFNGEELVSEAQRQLDAAARESRLYLDSKLADEAERVRSGRGFVDSKSYQYVSAFSNAKPYVKQLSFVADILLQTCRIIKERFHIDRSQILDVMTRIPSPIPPNPNVHLPDTPLSRPSRDVCPYPKNFQCDDQYRYRSFDGCCNNPQYPGYGRAMIPHARLVAPQYGDGVDTLRRAKNGQELPSGREVSLRLFQDINRPSNINTLMVMTFGQFVDHDLSRSAATKISVEASGLGKMEEVKCGSDGCETGQKGLEACVPIKIPAGDPDFGNKRCLKFVRTQEVPALECGFGFREQLNQITSWIDASQVYGSSKEESDSIREFSDPRRGRMKLTPHPHGASYKWLLPKDDVDLCRDVNSTIKCFMAGDERVNEQAALTAMHTIWVREHNHIEDMLFTMNPHWGGEKLFQETRRIIGAMNQHIIFNELLPVILGKDVIRREGLELQDTGYYGGYNPAVDPGIPNAFATAAFRFGHTLIQDILPRANRDHSITDRIMLSSAFRRPVHIYDSYRGGVDSIITGMCDMPAQTYDRFFTKQVTRHLFAETPPFGLGMDLTALNIQRGRDHGIPGYNFYRKFCGLRYAHSFEDFTSDFADASVIQELKKLYKHPDDVDLFVGGILETSVPGGIVGPTFACIIARTFKNVRDGDRFWYENPNAEGFTPAQLQEIRKISLARVVCDNLDNIDTIQPFILLQPFKAAFENFDVERPLFDEGDFYHKPYGRNYNFYKPRQHFHKPAASKAGIPQTLFRKLYQGDFNKRVSCNQIPYVDLTVFMDTFFKK</sequence>
<feature type="binding site" description="axial binding residue" evidence="4">
    <location>
        <position position="971"/>
    </location>
    <ligand>
        <name>heme b</name>
        <dbReference type="ChEBI" id="CHEBI:60344"/>
    </ligand>
    <ligandPart>
        <name>Fe</name>
        <dbReference type="ChEBI" id="CHEBI:18248"/>
    </ligandPart>
</feature>
<keyword evidence="8" id="KW-1185">Reference proteome</keyword>
<dbReference type="FunCoup" id="A0A1S3ITU3">
    <property type="interactions" value="9"/>
</dbReference>
<feature type="transmembrane region" description="Helical" evidence="6">
    <location>
        <begin position="69"/>
        <end position="90"/>
    </location>
</feature>
<dbReference type="InParanoid" id="A0A1S3ITU3"/>
<dbReference type="GO" id="GO:0020037">
    <property type="term" value="F:heme binding"/>
    <property type="evidence" value="ECO:0007669"/>
    <property type="project" value="InterPro"/>
</dbReference>
<feature type="compositionally biased region" description="Basic and acidic residues" evidence="5">
    <location>
        <begin position="812"/>
        <end position="825"/>
    </location>
</feature>
<dbReference type="InterPro" id="IPR036508">
    <property type="entry name" value="Chitin-bd_dom_sf"/>
</dbReference>
<evidence type="ECO:0000256" key="1">
    <source>
        <dbReference type="ARBA" id="ARBA00004613"/>
    </source>
</evidence>
<dbReference type="AlphaFoldDB" id="A0A1S3ITU3"/>
<feature type="region of interest" description="Disordered" evidence="5">
    <location>
        <begin position="323"/>
        <end position="458"/>
    </location>
</feature>
<gene>
    <name evidence="9" type="primary">LOC106167389</name>
</gene>
<evidence type="ECO:0000313" key="8">
    <source>
        <dbReference type="Proteomes" id="UP000085678"/>
    </source>
</evidence>
<dbReference type="GO" id="GO:0008061">
    <property type="term" value="F:chitin binding"/>
    <property type="evidence" value="ECO:0007669"/>
    <property type="project" value="InterPro"/>
</dbReference>
<organism evidence="8 9">
    <name type="scientific">Lingula anatina</name>
    <name type="common">Brachiopod</name>
    <name type="synonym">Lingula unguis</name>
    <dbReference type="NCBI Taxonomy" id="7574"/>
    <lineage>
        <taxon>Eukaryota</taxon>
        <taxon>Metazoa</taxon>
        <taxon>Spiralia</taxon>
        <taxon>Lophotrochozoa</taxon>
        <taxon>Brachiopoda</taxon>
        <taxon>Linguliformea</taxon>
        <taxon>Lingulata</taxon>
        <taxon>Lingulida</taxon>
        <taxon>Linguloidea</taxon>
        <taxon>Lingulidae</taxon>
        <taxon>Lingula</taxon>
    </lineage>
</organism>
<evidence type="ECO:0000256" key="6">
    <source>
        <dbReference type="SAM" id="Phobius"/>
    </source>
</evidence>
<dbReference type="Gene3D" id="1.10.640.10">
    <property type="entry name" value="Haem peroxidase domain superfamily, animal type"/>
    <property type="match status" value="1"/>
</dbReference>
<keyword evidence="2" id="KW-0964">Secreted</keyword>
<evidence type="ECO:0000256" key="3">
    <source>
        <dbReference type="ARBA" id="ARBA00023180"/>
    </source>
</evidence>
<dbReference type="OrthoDB" id="823504at2759"/>
<evidence type="ECO:0000313" key="9">
    <source>
        <dbReference type="RefSeq" id="XP_013401625.1"/>
    </source>
</evidence>
<dbReference type="RefSeq" id="XP_013401625.1">
    <property type="nucleotide sequence ID" value="XM_013546171.2"/>
</dbReference>
<dbReference type="SUPFAM" id="SSF48113">
    <property type="entry name" value="Heme-dependent peroxidases"/>
    <property type="match status" value="1"/>
</dbReference>
<dbReference type="PROSITE" id="PS50292">
    <property type="entry name" value="PEROXIDASE_3"/>
    <property type="match status" value="1"/>
</dbReference>
<dbReference type="KEGG" id="lak:106167389"/>
<dbReference type="InterPro" id="IPR037120">
    <property type="entry name" value="Haem_peroxidase_sf_animal"/>
</dbReference>
<keyword evidence="6" id="KW-1133">Transmembrane helix</keyword>
<feature type="region of interest" description="Disordered" evidence="5">
    <location>
        <begin position="812"/>
        <end position="831"/>
    </location>
</feature>
<dbReference type="Pfam" id="PF03098">
    <property type="entry name" value="An_peroxidase"/>
    <property type="match status" value="1"/>
</dbReference>
<dbReference type="CDD" id="cd09823">
    <property type="entry name" value="peroxinectin_like"/>
    <property type="match status" value="1"/>
</dbReference>
<dbReference type="SUPFAM" id="SSF57625">
    <property type="entry name" value="Invertebrate chitin-binding proteins"/>
    <property type="match status" value="1"/>
</dbReference>
<accession>A0A1S3ITU3</accession>
<dbReference type="GeneID" id="106167389"/>
<dbReference type="PANTHER" id="PTHR11475:SF4">
    <property type="entry name" value="CHORION PEROXIDASE"/>
    <property type="match status" value="1"/>
</dbReference>
<evidence type="ECO:0000256" key="5">
    <source>
        <dbReference type="SAM" id="MobiDB-lite"/>
    </source>
</evidence>
<reference evidence="9" key="1">
    <citation type="submission" date="2025-08" db="UniProtKB">
        <authorList>
            <consortium name="RefSeq"/>
        </authorList>
    </citation>
    <scope>IDENTIFICATION</scope>
    <source>
        <tissue evidence="9">Gonads</tissue>
    </source>
</reference>
<dbReference type="PRINTS" id="PR00457">
    <property type="entry name" value="ANPEROXIDASE"/>
</dbReference>
<keyword evidence="6" id="KW-0472">Membrane</keyword>
<dbReference type="InterPro" id="IPR010255">
    <property type="entry name" value="Haem_peroxidase_sf"/>
</dbReference>
<evidence type="ECO:0000256" key="2">
    <source>
        <dbReference type="ARBA" id="ARBA00022525"/>
    </source>
</evidence>
<dbReference type="GO" id="GO:0005576">
    <property type="term" value="C:extracellular region"/>
    <property type="evidence" value="ECO:0007669"/>
    <property type="project" value="UniProtKB-SubCell"/>
</dbReference>
<dbReference type="GO" id="GO:0006979">
    <property type="term" value="P:response to oxidative stress"/>
    <property type="evidence" value="ECO:0007669"/>
    <property type="project" value="InterPro"/>
</dbReference>
<evidence type="ECO:0000256" key="4">
    <source>
        <dbReference type="PIRSR" id="PIRSR619791-2"/>
    </source>
</evidence>
<dbReference type="InterPro" id="IPR002557">
    <property type="entry name" value="Chitin-bd_dom"/>
</dbReference>
<dbReference type="InterPro" id="IPR019791">
    <property type="entry name" value="Haem_peroxidase_animal"/>
</dbReference>
<keyword evidence="3" id="KW-0325">Glycoprotein</keyword>
<keyword evidence="4" id="KW-0479">Metal-binding</keyword>
<comment type="subcellular location">
    <subcellularLocation>
        <location evidence="1">Secreted</location>
    </subcellularLocation>
</comment>
<keyword evidence="6" id="KW-0812">Transmembrane</keyword>
<name>A0A1S3ITU3_LINAN</name>
<dbReference type="GO" id="GO:0004601">
    <property type="term" value="F:peroxidase activity"/>
    <property type="evidence" value="ECO:0007669"/>
    <property type="project" value="InterPro"/>
</dbReference>
<proteinExistence type="predicted"/>